<protein>
    <submittedName>
        <fullName evidence="1">Uncharacterized protein</fullName>
    </submittedName>
</protein>
<proteinExistence type="predicted"/>
<gene>
    <name evidence="1" type="ORF">C8263_14120</name>
</gene>
<dbReference type="EMBL" id="PYSV01000014">
    <property type="protein sequence ID" value="PTA67226.1"/>
    <property type="molecule type" value="Genomic_DNA"/>
</dbReference>
<organism evidence="1 2">
    <name type="scientific">Deinococcus arcticus</name>
    <dbReference type="NCBI Taxonomy" id="2136176"/>
    <lineage>
        <taxon>Bacteria</taxon>
        <taxon>Thermotogati</taxon>
        <taxon>Deinococcota</taxon>
        <taxon>Deinococci</taxon>
        <taxon>Deinococcales</taxon>
        <taxon>Deinococcaceae</taxon>
        <taxon>Deinococcus</taxon>
    </lineage>
</organism>
<keyword evidence="2" id="KW-1185">Reference proteome</keyword>
<dbReference type="AlphaFoldDB" id="A0A2T3W5P7"/>
<sequence>MPEVMQAITPAVMRLTEQVGQLCICPLLRGDRVDVRRDGDGGEKRLEAVGGNRRCFCFGHAHNSLF</sequence>
<dbReference type="Proteomes" id="UP000240317">
    <property type="component" value="Unassembled WGS sequence"/>
</dbReference>
<reference evidence="1 2" key="1">
    <citation type="submission" date="2018-03" db="EMBL/GenBank/DDBJ databases">
        <title>Draft genome of Deinococcus sp. OD32.</title>
        <authorList>
            <person name="Wang X.-P."/>
            <person name="Du Z.-J."/>
        </authorList>
    </citation>
    <scope>NUCLEOTIDE SEQUENCE [LARGE SCALE GENOMIC DNA]</scope>
    <source>
        <strain evidence="1 2">OD32</strain>
    </source>
</reference>
<evidence type="ECO:0000313" key="2">
    <source>
        <dbReference type="Proteomes" id="UP000240317"/>
    </source>
</evidence>
<name>A0A2T3W5P7_9DEIO</name>
<evidence type="ECO:0000313" key="1">
    <source>
        <dbReference type="EMBL" id="PTA67226.1"/>
    </source>
</evidence>
<accession>A0A2T3W5P7</accession>
<comment type="caution">
    <text evidence="1">The sequence shown here is derived from an EMBL/GenBank/DDBJ whole genome shotgun (WGS) entry which is preliminary data.</text>
</comment>